<gene>
    <name evidence="1" type="ORF">RF11_14708</name>
</gene>
<organism evidence="1 2">
    <name type="scientific">Thelohanellus kitauei</name>
    <name type="common">Myxosporean</name>
    <dbReference type="NCBI Taxonomy" id="669202"/>
    <lineage>
        <taxon>Eukaryota</taxon>
        <taxon>Metazoa</taxon>
        <taxon>Cnidaria</taxon>
        <taxon>Myxozoa</taxon>
        <taxon>Myxosporea</taxon>
        <taxon>Bivalvulida</taxon>
        <taxon>Platysporina</taxon>
        <taxon>Myxobolidae</taxon>
        <taxon>Thelohanellus</taxon>
    </lineage>
</organism>
<protein>
    <submittedName>
        <fullName evidence="1">Uncharacterized protein</fullName>
    </submittedName>
</protein>
<accession>A0A0C2MAA9</accession>
<comment type="caution">
    <text evidence="1">The sequence shown here is derived from an EMBL/GenBank/DDBJ whole genome shotgun (WGS) entry which is preliminary data.</text>
</comment>
<dbReference type="EMBL" id="JWZT01005362">
    <property type="protein sequence ID" value="KII61259.1"/>
    <property type="molecule type" value="Genomic_DNA"/>
</dbReference>
<sequence length="112" mass="13248">MDHSSGYRNPKDDWTISSQYTYRFTGRQGECRRPLVERCRQLYLLSSPRQLQDQRRQKNHHRHLANQGLTVFLIHVHTSSQQNPGAPYFISVDGRPTPRHEELEIIGLYNFI</sequence>
<evidence type="ECO:0000313" key="2">
    <source>
        <dbReference type="Proteomes" id="UP000031668"/>
    </source>
</evidence>
<name>A0A0C2MAA9_THEKT</name>
<reference evidence="1 2" key="1">
    <citation type="journal article" date="2014" name="Genome Biol. Evol.">
        <title>The genome of the myxosporean Thelohanellus kitauei shows adaptations to nutrient acquisition within its fish host.</title>
        <authorList>
            <person name="Yang Y."/>
            <person name="Xiong J."/>
            <person name="Zhou Z."/>
            <person name="Huo F."/>
            <person name="Miao W."/>
            <person name="Ran C."/>
            <person name="Liu Y."/>
            <person name="Zhang J."/>
            <person name="Feng J."/>
            <person name="Wang M."/>
            <person name="Wang M."/>
            <person name="Wang L."/>
            <person name="Yao B."/>
        </authorList>
    </citation>
    <scope>NUCLEOTIDE SEQUENCE [LARGE SCALE GENOMIC DNA]</scope>
    <source>
        <strain evidence="1">Wuqing</strain>
    </source>
</reference>
<dbReference type="Proteomes" id="UP000031668">
    <property type="component" value="Unassembled WGS sequence"/>
</dbReference>
<evidence type="ECO:0000313" key="1">
    <source>
        <dbReference type="EMBL" id="KII61259.1"/>
    </source>
</evidence>
<keyword evidence="2" id="KW-1185">Reference proteome</keyword>
<proteinExistence type="predicted"/>
<dbReference type="AlphaFoldDB" id="A0A0C2MAA9"/>